<dbReference type="InterPro" id="IPR000195">
    <property type="entry name" value="Rab-GAP-TBC_dom"/>
</dbReference>
<keyword evidence="2 3" id="KW-0175">Coiled coil</keyword>
<evidence type="ECO:0000313" key="6">
    <source>
        <dbReference type="Proteomes" id="UP001239994"/>
    </source>
</evidence>
<evidence type="ECO:0000313" key="5">
    <source>
        <dbReference type="EMBL" id="KAK1790710.1"/>
    </source>
</evidence>
<feature type="coiled-coil region" evidence="3">
    <location>
        <begin position="384"/>
        <end position="425"/>
    </location>
</feature>
<evidence type="ECO:0000256" key="1">
    <source>
        <dbReference type="ARBA" id="ARBA00022468"/>
    </source>
</evidence>
<sequence>MNSNDHGRGFTKGEAVPKILIVPTSLSSVTCNGEVARISSFSHTEPKDFLTVAPPTSHHASKLSHDEEQLLAKLEEQNRLLETDSKSLCSINGALQSPCSSKVFSIAEGPLSPWGCIIKNWEEWSKKKVKHLKEMIRKGVHPQYRATVWQLLCSAHSRPIEVQYTQLLEKTCPCEKLIQRDLDRIFTVHQLFHGQDASFKKRVFDILKAYSVLDQETGYNQGSAFIVGLLLMQMPEEDAFCVFVRLMQDFRLRELYRPHAVELGCCMYQLEGLIQEHLPELHSHFQTHALHTSMFSSPWFLTIFLSCLPLPAACRIFDVFMCEGLEVVFRVGLAILQMTHAELMNLDMESMMQFLEKMAPQQIARDPDEMIATAYQIKYSSKRMKKLEKEYTAIKMKEMEEEEEIKKLHAENKSLRKRIDLLEKRCSEDLVWQLGQELTHSRLREVECQYSLKQMQIKILLEKESSPVPDEGILQHLQEQLLSGRLREEEALNGFRELRQHIKDLEEKWQQKKGTTLTDLQEAVMSVRLREAHARVQLGQSRHKLLQLQIQNQIRGNQLKRVTELTYNQTEHLQSLATQNRSLRNMLRQTTKEAQHKNPEEEWRGLANDDTTVAELKDHISQLQIQVCLLWQLFITRYQ</sequence>
<protein>
    <recommendedName>
        <fullName evidence="4">Rab-GAP TBC domain-containing protein</fullName>
    </recommendedName>
</protein>
<dbReference type="PANTHER" id="PTHR47219">
    <property type="entry name" value="RAB GTPASE-ACTIVATING PROTEIN 1-LIKE"/>
    <property type="match status" value="1"/>
</dbReference>
<dbReference type="Pfam" id="PF00566">
    <property type="entry name" value="RabGAP-TBC"/>
    <property type="match status" value="1"/>
</dbReference>
<evidence type="ECO:0000256" key="3">
    <source>
        <dbReference type="SAM" id="Coils"/>
    </source>
</evidence>
<organism evidence="5 6">
    <name type="scientific">Electrophorus voltai</name>
    <dbReference type="NCBI Taxonomy" id="2609070"/>
    <lineage>
        <taxon>Eukaryota</taxon>
        <taxon>Metazoa</taxon>
        <taxon>Chordata</taxon>
        <taxon>Craniata</taxon>
        <taxon>Vertebrata</taxon>
        <taxon>Euteleostomi</taxon>
        <taxon>Actinopterygii</taxon>
        <taxon>Neopterygii</taxon>
        <taxon>Teleostei</taxon>
        <taxon>Ostariophysi</taxon>
        <taxon>Gymnotiformes</taxon>
        <taxon>Gymnotoidei</taxon>
        <taxon>Gymnotidae</taxon>
        <taxon>Electrophorus</taxon>
    </lineage>
</organism>
<dbReference type="GO" id="GO:0005096">
    <property type="term" value="F:GTPase activator activity"/>
    <property type="evidence" value="ECO:0007669"/>
    <property type="project" value="UniProtKB-KW"/>
</dbReference>
<dbReference type="FunFam" id="1.10.8.270:FF:000001">
    <property type="entry name" value="TBC1 domain family member 1"/>
    <property type="match status" value="1"/>
</dbReference>
<keyword evidence="6" id="KW-1185">Reference proteome</keyword>
<dbReference type="EMBL" id="JAROKS010000021">
    <property type="protein sequence ID" value="KAK1790710.1"/>
    <property type="molecule type" value="Genomic_DNA"/>
</dbReference>
<dbReference type="InterPro" id="IPR050302">
    <property type="entry name" value="Rab_GAP_TBC_domain"/>
</dbReference>
<dbReference type="FunFam" id="1.10.472.80:FF:000002">
    <property type="entry name" value="Ecotropic viral integration site 5"/>
    <property type="match status" value="1"/>
</dbReference>
<dbReference type="AlphaFoldDB" id="A0AAD9DPT2"/>
<keyword evidence="1" id="KW-0343">GTPase activation</keyword>
<dbReference type="SUPFAM" id="SSF47923">
    <property type="entry name" value="Ypt/Rab-GAP domain of gyp1p"/>
    <property type="match status" value="2"/>
</dbReference>
<dbReference type="InterPro" id="IPR035969">
    <property type="entry name" value="Rab-GAP_TBC_sf"/>
</dbReference>
<evidence type="ECO:0000256" key="2">
    <source>
        <dbReference type="ARBA" id="ARBA00023054"/>
    </source>
</evidence>
<dbReference type="Gene3D" id="1.10.8.270">
    <property type="entry name" value="putative rabgap domain of human tbc1 domain family member 14 like domains"/>
    <property type="match status" value="1"/>
</dbReference>
<accession>A0AAD9DPT2</accession>
<dbReference type="Gene3D" id="1.10.10.750">
    <property type="entry name" value="Ypt/Rab-GAP domain of gyp1p, domain 1"/>
    <property type="match status" value="1"/>
</dbReference>
<feature type="non-terminal residue" evidence="5">
    <location>
        <position position="639"/>
    </location>
</feature>
<gene>
    <name evidence="5" type="ORF">P4O66_014577</name>
</gene>
<reference evidence="5" key="1">
    <citation type="submission" date="2023-03" db="EMBL/GenBank/DDBJ databases">
        <title>Electrophorus voltai genome.</title>
        <authorList>
            <person name="Bian C."/>
        </authorList>
    </citation>
    <scope>NUCLEOTIDE SEQUENCE</scope>
    <source>
        <strain evidence="5">CB-2022</strain>
        <tissue evidence="5">Muscle</tissue>
    </source>
</reference>
<evidence type="ECO:0000259" key="4">
    <source>
        <dbReference type="PROSITE" id="PS50086"/>
    </source>
</evidence>
<dbReference type="Gene3D" id="1.10.472.80">
    <property type="entry name" value="Ypt/Rab-GAP domain of gyp1p, domain 3"/>
    <property type="match status" value="1"/>
</dbReference>
<dbReference type="SMART" id="SM00164">
    <property type="entry name" value="TBC"/>
    <property type="match status" value="1"/>
</dbReference>
<dbReference type="Proteomes" id="UP001239994">
    <property type="component" value="Unassembled WGS sequence"/>
</dbReference>
<dbReference type="PROSITE" id="PS50086">
    <property type="entry name" value="TBC_RABGAP"/>
    <property type="match status" value="1"/>
</dbReference>
<name>A0AAD9DPT2_9TELE</name>
<comment type="caution">
    <text evidence="5">The sequence shown here is derived from an EMBL/GenBank/DDBJ whole genome shotgun (WGS) entry which is preliminary data.</text>
</comment>
<proteinExistence type="predicted"/>
<dbReference type="PANTHER" id="PTHR47219:SF22">
    <property type="entry name" value="RAB-GAP TBC DOMAIN-CONTAINING PROTEIN"/>
    <property type="match status" value="1"/>
</dbReference>
<dbReference type="GO" id="GO:0031267">
    <property type="term" value="F:small GTPase binding"/>
    <property type="evidence" value="ECO:0007669"/>
    <property type="project" value="TreeGrafter"/>
</dbReference>
<feature type="domain" description="Rab-GAP TBC" evidence="4">
    <location>
        <begin position="139"/>
        <end position="324"/>
    </location>
</feature>